<dbReference type="AlphaFoldDB" id="X1QT36"/>
<organism evidence="2">
    <name type="scientific">marine sediment metagenome</name>
    <dbReference type="NCBI Taxonomy" id="412755"/>
    <lineage>
        <taxon>unclassified sequences</taxon>
        <taxon>metagenomes</taxon>
        <taxon>ecological metagenomes</taxon>
    </lineage>
</organism>
<evidence type="ECO:0000313" key="2">
    <source>
        <dbReference type="EMBL" id="GAI54055.1"/>
    </source>
</evidence>
<dbReference type="EMBL" id="BARV01035123">
    <property type="protein sequence ID" value="GAI54055.1"/>
    <property type="molecule type" value="Genomic_DNA"/>
</dbReference>
<keyword evidence="1" id="KW-0812">Transmembrane</keyword>
<evidence type="ECO:0000256" key="1">
    <source>
        <dbReference type="SAM" id="Phobius"/>
    </source>
</evidence>
<sequence>MIAITLIIYLGLTTVEKVSGWKEKNIKYLHLIEGLILTALGILMFTGILA</sequence>
<name>X1QT36_9ZZZZ</name>
<accession>X1QT36</accession>
<reference evidence="2" key="1">
    <citation type="journal article" date="2014" name="Front. Microbiol.">
        <title>High frequency of phylogenetically diverse reductive dehalogenase-homologous genes in deep subseafloor sedimentary metagenomes.</title>
        <authorList>
            <person name="Kawai M."/>
            <person name="Futagami T."/>
            <person name="Toyoda A."/>
            <person name="Takaki Y."/>
            <person name="Nishi S."/>
            <person name="Hori S."/>
            <person name="Arai W."/>
            <person name="Tsubouchi T."/>
            <person name="Morono Y."/>
            <person name="Uchiyama I."/>
            <person name="Ito T."/>
            <person name="Fujiyama A."/>
            <person name="Inagaki F."/>
            <person name="Takami H."/>
        </authorList>
    </citation>
    <scope>NUCLEOTIDE SEQUENCE</scope>
    <source>
        <strain evidence="2">Expedition CK06-06</strain>
    </source>
</reference>
<keyword evidence="1" id="KW-1133">Transmembrane helix</keyword>
<protein>
    <recommendedName>
        <fullName evidence="3">Cytochrome b561 domain-containing protein</fullName>
    </recommendedName>
</protein>
<evidence type="ECO:0008006" key="3">
    <source>
        <dbReference type="Google" id="ProtNLM"/>
    </source>
</evidence>
<comment type="caution">
    <text evidence="2">The sequence shown here is derived from an EMBL/GenBank/DDBJ whole genome shotgun (WGS) entry which is preliminary data.</text>
</comment>
<proteinExistence type="predicted"/>
<keyword evidence="1" id="KW-0472">Membrane</keyword>
<gene>
    <name evidence="2" type="ORF">S06H3_54856</name>
</gene>
<feature type="transmembrane region" description="Helical" evidence="1">
    <location>
        <begin position="27"/>
        <end position="49"/>
    </location>
</feature>